<dbReference type="EC" id="2.7.6.1" evidence="1"/>
<reference evidence="1" key="1">
    <citation type="submission" date="2018-06" db="EMBL/GenBank/DDBJ databases">
        <authorList>
            <person name="Zhirakovskaya E."/>
        </authorList>
    </citation>
    <scope>NUCLEOTIDE SEQUENCE</scope>
</reference>
<dbReference type="GO" id="GO:0016301">
    <property type="term" value="F:kinase activity"/>
    <property type="evidence" value="ECO:0007669"/>
    <property type="project" value="UniProtKB-KW"/>
</dbReference>
<evidence type="ECO:0000313" key="1">
    <source>
        <dbReference type="EMBL" id="VAW71895.1"/>
    </source>
</evidence>
<keyword evidence="1" id="KW-0418">Kinase</keyword>
<keyword evidence="1" id="KW-0808">Transferase</keyword>
<name>A0A3B0XU71_9ZZZZ</name>
<dbReference type="GO" id="GO:0004749">
    <property type="term" value="F:ribose phosphate diphosphokinase activity"/>
    <property type="evidence" value="ECO:0007669"/>
    <property type="project" value="UniProtKB-EC"/>
</dbReference>
<sequence length="37" mass="3965">MRGMPSTDADNRLMVFSGNANPPLAQAIANHLRLNLG</sequence>
<organism evidence="1">
    <name type="scientific">hydrothermal vent metagenome</name>
    <dbReference type="NCBI Taxonomy" id="652676"/>
    <lineage>
        <taxon>unclassified sequences</taxon>
        <taxon>metagenomes</taxon>
        <taxon>ecological metagenomes</taxon>
    </lineage>
</organism>
<feature type="non-terminal residue" evidence="1">
    <location>
        <position position="37"/>
    </location>
</feature>
<dbReference type="AlphaFoldDB" id="A0A3B0XU71"/>
<protein>
    <submittedName>
        <fullName evidence="1">Ribose-phosphate pyrophosphokinase</fullName>
        <ecNumber evidence="1">2.7.6.1</ecNumber>
    </submittedName>
</protein>
<gene>
    <name evidence="1" type="ORF">MNBD_GAMMA14-1158</name>
</gene>
<accession>A0A3B0XU71</accession>
<dbReference type="EMBL" id="UOFM01000001">
    <property type="protein sequence ID" value="VAW71895.1"/>
    <property type="molecule type" value="Genomic_DNA"/>
</dbReference>
<proteinExistence type="predicted"/>